<keyword evidence="4" id="KW-1185">Reference proteome</keyword>
<feature type="compositionally biased region" description="Basic and acidic residues" evidence="1">
    <location>
        <begin position="154"/>
        <end position="179"/>
    </location>
</feature>
<dbReference type="PANTHER" id="PTHR34357:SF2">
    <property type="entry name" value="F26F24.3-RELATED"/>
    <property type="match status" value="1"/>
</dbReference>
<feature type="compositionally biased region" description="Polar residues" evidence="1">
    <location>
        <begin position="1"/>
        <end position="36"/>
    </location>
</feature>
<dbReference type="Pfam" id="PF07802">
    <property type="entry name" value="GCK"/>
    <property type="match status" value="1"/>
</dbReference>
<evidence type="ECO:0000259" key="2">
    <source>
        <dbReference type="SMART" id="SM01227"/>
    </source>
</evidence>
<dbReference type="Gene3D" id="1.10.287.2900">
    <property type="match status" value="1"/>
</dbReference>
<protein>
    <recommendedName>
        <fullName evidence="2">GCK domain-containing protein</fullName>
    </recommendedName>
</protein>
<proteinExistence type="predicted"/>
<dbReference type="SMART" id="SM01227">
    <property type="entry name" value="GCK"/>
    <property type="match status" value="1"/>
</dbReference>
<comment type="caution">
    <text evidence="3">The sequence shown here is derived from an EMBL/GenBank/DDBJ whole genome shotgun (WGS) entry which is preliminary data.</text>
</comment>
<dbReference type="Proteomes" id="UP000827721">
    <property type="component" value="Unassembled WGS sequence"/>
</dbReference>
<feature type="region of interest" description="Disordered" evidence="1">
    <location>
        <begin position="1"/>
        <end position="83"/>
    </location>
</feature>
<gene>
    <name evidence="3" type="ORF">JRO89_XS05G0038700</name>
</gene>
<feature type="domain" description="GCK" evidence="2">
    <location>
        <begin position="84"/>
        <end position="158"/>
    </location>
</feature>
<organism evidence="3 4">
    <name type="scientific">Xanthoceras sorbifolium</name>
    <dbReference type="NCBI Taxonomy" id="99658"/>
    <lineage>
        <taxon>Eukaryota</taxon>
        <taxon>Viridiplantae</taxon>
        <taxon>Streptophyta</taxon>
        <taxon>Embryophyta</taxon>
        <taxon>Tracheophyta</taxon>
        <taxon>Spermatophyta</taxon>
        <taxon>Magnoliopsida</taxon>
        <taxon>eudicotyledons</taxon>
        <taxon>Gunneridae</taxon>
        <taxon>Pentapetalae</taxon>
        <taxon>rosids</taxon>
        <taxon>malvids</taxon>
        <taxon>Sapindales</taxon>
        <taxon>Sapindaceae</taxon>
        <taxon>Xanthoceroideae</taxon>
        <taxon>Xanthoceras</taxon>
    </lineage>
</organism>
<evidence type="ECO:0000256" key="1">
    <source>
        <dbReference type="SAM" id="MobiDB-lite"/>
    </source>
</evidence>
<reference evidence="3 4" key="1">
    <citation type="submission" date="2021-02" db="EMBL/GenBank/DDBJ databases">
        <title>Plant Genome Project.</title>
        <authorList>
            <person name="Zhang R.-G."/>
        </authorList>
    </citation>
    <scope>NUCLEOTIDE SEQUENCE [LARGE SCALE GENOMIC DNA]</scope>
    <source>
        <tissue evidence="3">Leaves</tissue>
    </source>
</reference>
<dbReference type="EMBL" id="JAFEMO010000005">
    <property type="protein sequence ID" value="KAH7570060.1"/>
    <property type="molecule type" value="Genomic_DNA"/>
</dbReference>
<sequence>MGTIFSSTNNPDSYNPDSQAPSDSQNPKSLPNMSSTNEDDTQKTLPLKPQNPETPDSSIDNTQEEKTQEDNGEEIEGEGEEEEGECGFCLFMKGGGCKESFVAWENCVEEAEKNKEDVVDKCFEITSTLRKCMEAHADYYEPILRAEKAAQDEAVKELEKEKADEKVQSNEKASEKVESNENAAGN</sequence>
<dbReference type="InterPro" id="IPR012891">
    <property type="entry name" value="GCK_dom"/>
</dbReference>
<accession>A0ABQ8I0D0</accession>
<feature type="region of interest" description="Disordered" evidence="1">
    <location>
        <begin position="154"/>
        <end position="186"/>
    </location>
</feature>
<feature type="compositionally biased region" description="Acidic residues" evidence="1">
    <location>
        <begin position="70"/>
        <end position="83"/>
    </location>
</feature>
<evidence type="ECO:0000313" key="4">
    <source>
        <dbReference type="Proteomes" id="UP000827721"/>
    </source>
</evidence>
<evidence type="ECO:0000313" key="3">
    <source>
        <dbReference type="EMBL" id="KAH7570060.1"/>
    </source>
</evidence>
<dbReference type="PANTHER" id="PTHR34357">
    <property type="entry name" value="F7A19.14 PROTEIN-RELATED"/>
    <property type="match status" value="1"/>
</dbReference>
<feature type="compositionally biased region" description="Polar residues" evidence="1">
    <location>
        <begin position="51"/>
        <end position="61"/>
    </location>
</feature>
<name>A0ABQ8I0D0_9ROSI</name>